<organism evidence="1 2">
    <name type="scientific">Pontibacter burrus</name>
    <dbReference type="NCBI Taxonomy" id="2704466"/>
    <lineage>
        <taxon>Bacteria</taxon>
        <taxon>Pseudomonadati</taxon>
        <taxon>Bacteroidota</taxon>
        <taxon>Cytophagia</taxon>
        <taxon>Cytophagales</taxon>
        <taxon>Hymenobacteraceae</taxon>
        <taxon>Pontibacter</taxon>
    </lineage>
</organism>
<evidence type="ECO:0000313" key="2">
    <source>
        <dbReference type="Proteomes" id="UP000474777"/>
    </source>
</evidence>
<gene>
    <name evidence="1" type="ORF">GXP69_17060</name>
</gene>
<keyword evidence="2" id="KW-1185">Reference proteome</keyword>
<evidence type="ECO:0008006" key="3">
    <source>
        <dbReference type="Google" id="ProtNLM"/>
    </source>
</evidence>
<sequence length="255" mass="28423">MLNAGKRSALYVTIVLSFPVLLSGCVSAYMPNVPNVPMFTQKGEVSAGGHVSLKGNITFNTAYAVSDHFAVVLNGSMLNSERRKRDFRHNLLEAGGGYFTTFGPDNNRILEIYAGYGGGSSDRTEKEEHKETGEMTYNRHEAKFSKYFTQVNFTSKKKRSLSLFSREFPLNYGTALRASYVNMHDYKLNSLPAAEEDNIFLEPIFYTRLTLNPSVQLQYTTGTTIGLKNRETLTAAYSVFALGFVINVGGRDLKK</sequence>
<dbReference type="PROSITE" id="PS51257">
    <property type="entry name" value="PROKAR_LIPOPROTEIN"/>
    <property type="match status" value="1"/>
</dbReference>
<dbReference type="AlphaFoldDB" id="A0A6B3LRD4"/>
<dbReference type="Proteomes" id="UP000474777">
    <property type="component" value="Unassembled WGS sequence"/>
</dbReference>
<comment type="caution">
    <text evidence="1">The sequence shown here is derived from an EMBL/GenBank/DDBJ whole genome shotgun (WGS) entry which is preliminary data.</text>
</comment>
<protein>
    <recommendedName>
        <fullName evidence="3">DUF481 domain-containing protein</fullName>
    </recommendedName>
</protein>
<accession>A0A6B3LRD4</accession>
<evidence type="ECO:0000313" key="1">
    <source>
        <dbReference type="EMBL" id="NEM99412.1"/>
    </source>
</evidence>
<reference evidence="1 2" key="1">
    <citation type="submission" date="2020-02" db="EMBL/GenBank/DDBJ databases">
        <authorList>
            <person name="Kim M.K."/>
        </authorList>
    </citation>
    <scope>NUCLEOTIDE SEQUENCE [LARGE SCALE GENOMIC DNA]</scope>
    <source>
        <strain evidence="1 2">BT327</strain>
    </source>
</reference>
<dbReference type="EMBL" id="JAAGWD010000009">
    <property type="protein sequence ID" value="NEM99412.1"/>
    <property type="molecule type" value="Genomic_DNA"/>
</dbReference>
<name>A0A6B3LRD4_9BACT</name>
<proteinExistence type="predicted"/>